<name>A0A239M7B2_9ACTN</name>
<dbReference type="InterPro" id="IPR019910">
    <property type="entry name" value="Lucif-like_OxRdtase_MSMEG_4879"/>
</dbReference>
<accession>A0A239M7B2</accession>
<sequence length="303" mass="31724">MRIGVMLSERSGADALGKLADDVRRAADDGFPSAWLSQIFGVDAITALAVAGGGVPGIELGTAVVPTYPRHPAVMAQQARTAALALDGRFTLGIGLSHQVVIEGVYGYDFGRPARHMDEYLSVLAPLLAGENVSFEGETLKGSLGLTVGNEGRVPLLLAALGPKMLKLAAERADGTVLWMTGPATVREHIVPTITAAAKAAGRDEPRIVCALPTCVTSDPDRAREQAAQTFAMYGDLPSYRAMMDREGVAGPADLAVVGDEDTVQAKLEELAAAGVTDFVAAPFMPGEELERTRRFLAAAAAR</sequence>
<dbReference type="Proteomes" id="UP000198318">
    <property type="component" value="Unassembled WGS sequence"/>
</dbReference>
<dbReference type="CDD" id="cd01097">
    <property type="entry name" value="Tetrahydromethanopterin_reductase"/>
    <property type="match status" value="1"/>
</dbReference>
<evidence type="ECO:0000259" key="2">
    <source>
        <dbReference type="Pfam" id="PF00296"/>
    </source>
</evidence>
<dbReference type="InterPro" id="IPR050564">
    <property type="entry name" value="F420-G6PD/mer"/>
</dbReference>
<dbReference type="PANTHER" id="PTHR43244">
    <property type="match status" value="1"/>
</dbReference>
<dbReference type="RefSeq" id="WP_089328481.1">
    <property type="nucleotide sequence ID" value="NZ_FZOR01000026.1"/>
</dbReference>
<feature type="domain" description="Luciferase-like" evidence="2">
    <location>
        <begin position="1"/>
        <end position="277"/>
    </location>
</feature>
<dbReference type="AlphaFoldDB" id="A0A239M7B2"/>
<dbReference type="SUPFAM" id="SSF51679">
    <property type="entry name" value="Bacterial luciferase-like"/>
    <property type="match status" value="1"/>
</dbReference>
<proteinExistence type="predicted"/>
<protein>
    <submittedName>
        <fullName evidence="3">F420-dependent oxidoreductase, MSMEG_4879 family</fullName>
    </submittedName>
</protein>
<dbReference type="NCBIfam" id="TIGR03564">
    <property type="entry name" value="F420_MSMEG_4879"/>
    <property type="match status" value="1"/>
</dbReference>
<evidence type="ECO:0000313" key="3">
    <source>
        <dbReference type="EMBL" id="SNT38022.1"/>
    </source>
</evidence>
<dbReference type="InterPro" id="IPR036661">
    <property type="entry name" value="Luciferase-like_sf"/>
</dbReference>
<dbReference type="PANTHER" id="PTHR43244:SF1">
    <property type="entry name" value="5,10-METHYLENETETRAHYDROMETHANOPTERIN REDUCTASE"/>
    <property type="match status" value="1"/>
</dbReference>
<evidence type="ECO:0000313" key="4">
    <source>
        <dbReference type="Proteomes" id="UP000198318"/>
    </source>
</evidence>
<dbReference type="InterPro" id="IPR011251">
    <property type="entry name" value="Luciferase-like_dom"/>
</dbReference>
<keyword evidence="1" id="KW-0560">Oxidoreductase</keyword>
<dbReference type="Pfam" id="PF00296">
    <property type="entry name" value="Bac_luciferase"/>
    <property type="match status" value="1"/>
</dbReference>
<organism evidence="3 4">
    <name type="scientific">Actinomadura meyerae</name>
    <dbReference type="NCBI Taxonomy" id="240840"/>
    <lineage>
        <taxon>Bacteria</taxon>
        <taxon>Bacillati</taxon>
        <taxon>Actinomycetota</taxon>
        <taxon>Actinomycetes</taxon>
        <taxon>Streptosporangiales</taxon>
        <taxon>Thermomonosporaceae</taxon>
        <taxon>Actinomadura</taxon>
    </lineage>
</organism>
<reference evidence="3 4" key="1">
    <citation type="submission" date="2017-06" db="EMBL/GenBank/DDBJ databases">
        <authorList>
            <person name="Kim H.J."/>
            <person name="Triplett B.A."/>
        </authorList>
    </citation>
    <scope>NUCLEOTIDE SEQUENCE [LARGE SCALE GENOMIC DNA]</scope>
    <source>
        <strain evidence="3 4">DSM 44715</strain>
    </source>
</reference>
<keyword evidence="4" id="KW-1185">Reference proteome</keyword>
<dbReference type="GO" id="GO:0016705">
    <property type="term" value="F:oxidoreductase activity, acting on paired donors, with incorporation or reduction of molecular oxygen"/>
    <property type="evidence" value="ECO:0007669"/>
    <property type="project" value="InterPro"/>
</dbReference>
<evidence type="ECO:0000256" key="1">
    <source>
        <dbReference type="ARBA" id="ARBA00023002"/>
    </source>
</evidence>
<dbReference type="EMBL" id="FZOR01000026">
    <property type="protein sequence ID" value="SNT38022.1"/>
    <property type="molecule type" value="Genomic_DNA"/>
</dbReference>
<dbReference type="Gene3D" id="3.20.20.30">
    <property type="entry name" value="Luciferase-like domain"/>
    <property type="match status" value="1"/>
</dbReference>
<dbReference type="OrthoDB" id="7054907at2"/>
<gene>
    <name evidence="3" type="ORF">SAMN05443665_102627</name>
</gene>